<dbReference type="Proteomes" id="UP001497482">
    <property type="component" value="Chromosome 2"/>
</dbReference>
<dbReference type="PROSITE" id="PS50853">
    <property type="entry name" value="FN3"/>
    <property type="match status" value="13"/>
</dbReference>
<feature type="compositionally biased region" description="Low complexity" evidence="1">
    <location>
        <begin position="1885"/>
        <end position="1900"/>
    </location>
</feature>
<feature type="region of interest" description="Disordered" evidence="1">
    <location>
        <begin position="1883"/>
        <end position="1922"/>
    </location>
</feature>
<dbReference type="SUPFAM" id="SSF49265">
    <property type="entry name" value="Fibronectin type III"/>
    <property type="match status" value="20"/>
</dbReference>
<dbReference type="Gene3D" id="2.60.40.10">
    <property type="entry name" value="Immunoglobulins"/>
    <property type="match status" value="14"/>
</dbReference>
<gene>
    <name evidence="3" type="ORF">KC01_LOCUS23059</name>
</gene>
<feature type="domain" description="Fibronectin type-III" evidence="2">
    <location>
        <begin position="2619"/>
        <end position="2705"/>
    </location>
</feature>
<proteinExistence type="predicted"/>
<dbReference type="CDD" id="cd00063">
    <property type="entry name" value="FN3"/>
    <property type="match status" value="3"/>
</dbReference>
<evidence type="ECO:0000259" key="2">
    <source>
        <dbReference type="PROSITE" id="PS50853"/>
    </source>
</evidence>
<dbReference type="SMART" id="SM00060">
    <property type="entry name" value="FN3"/>
    <property type="match status" value="23"/>
</dbReference>
<accession>A0AAV2KZF0</accession>
<dbReference type="InterPro" id="IPR036116">
    <property type="entry name" value="FN3_sf"/>
</dbReference>
<dbReference type="EMBL" id="OZ035824">
    <property type="protein sequence ID" value="CAL1594063.1"/>
    <property type="molecule type" value="Genomic_DNA"/>
</dbReference>
<feature type="domain" description="Fibronectin type-III" evidence="2">
    <location>
        <begin position="827"/>
        <end position="913"/>
    </location>
</feature>
<keyword evidence="4" id="KW-1185">Reference proteome</keyword>
<dbReference type="PANTHER" id="PTHR47135">
    <property type="entry name" value="FIBRONECTIN TYPE III DOMAIN-CONTAINING PROTEIN 7"/>
    <property type="match status" value="1"/>
</dbReference>
<feature type="domain" description="Fibronectin type-III" evidence="2">
    <location>
        <begin position="2706"/>
        <end position="2801"/>
    </location>
</feature>
<feature type="compositionally biased region" description="Polar residues" evidence="1">
    <location>
        <begin position="1901"/>
        <end position="1911"/>
    </location>
</feature>
<organism evidence="3 4">
    <name type="scientific">Knipowitschia caucasica</name>
    <name type="common">Caucasian dwarf goby</name>
    <name type="synonym">Pomatoschistus caucasicus</name>
    <dbReference type="NCBI Taxonomy" id="637954"/>
    <lineage>
        <taxon>Eukaryota</taxon>
        <taxon>Metazoa</taxon>
        <taxon>Chordata</taxon>
        <taxon>Craniata</taxon>
        <taxon>Vertebrata</taxon>
        <taxon>Euteleostomi</taxon>
        <taxon>Actinopterygii</taxon>
        <taxon>Neopterygii</taxon>
        <taxon>Teleostei</taxon>
        <taxon>Neoteleostei</taxon>
        <taxon>Acanthomorphata</taxon>
        <taxon>Gobiaria</taxon>
        <taxon>Gobiiformes</taxon>
        <taxon>Gobioidei</taxon>
        <taxon>Gobiidae</taxon>
        <taxon>Gobiinae</taxon>
        <taxon>Knipowitschia</taxon>
    </lineage>
</organism>
<reference evidence="3 4" key="1">
    <citation type="submission" date="2024-04" db="EMBL/GenBank/DDBJ databases">
        <authorList>
            <person name="Waldvogel A.-M."/>
            <person name="Schoenle A."/>
        </authorList>
    </citation>
    <scope>NUCLEOTIDE SEQUENCE [LARGE SCALE GENOMIC DNA]</scope>
</reference>
<feature type="domain" description="Fibronectin type-III" evidence="2">
    <location>
        <begin position="34"/>
        <end position="120"/>
    </location>
</feature>
<feature type="domain" description="Fibronectin type-III" evidence="2">
    <location>
        <begin position="2359"/>
        <end position="2446"/>
    </location>
</feature>
<sequence length="2976" mass="314116">MRCGESYSVSVTGQGYICTSPPPPWKRLTAAPCPPTLLSVDSSSNSSDVVVTWQPSKGASSYLAVAQNEAGRSWSCESLDTKCQINDLPCGQTFSVYVSGRNGDCVGGRSNQEIIQTAPCVPQNITTSLNCPTGSLNVSWDILGTMPRSIEFYVINKTGTVIYCVDIGCPPAMRTCIVPNQPCGQSYDVALKSVGATRNSSRSAPHPVTTAPCPVKSFDTVVDCSSGAVSVSWQDGVEGALYQVSAEGPDGEHVCSSSAGGCDLDALQCGSNYSVTITPSQDGCVGARSAPQTVTTVPCVPQLNEVEVDCLTTAVWVTGAQSAGAQDYLITVTDSVGGVQTFQCDSILENMCFLPPLACSRDFSFSVQARDSQCSSAYSNAMEAETGPCSPVGIISKADCNQNVVSISWDSVPGAVSYTATLEDFAGKTDCCTSSNNTCDISGLPCGHMYVLLVTAEGRACNSSESREMARTAPCVPEKLDYSLSCSSNVASLSWNHSLGGQLYRVSALSQDNYTDQCSSHENRCDLSQLQCGQTYTVNVAAEDMDCSSRPSQSVSIKTIPCTPQDLSSSVDCGDRSLMVSWTDSAGADSYIARVEDSYGQSTSCQATTEGQCSLNGLGCGNIYHVTLVASDGYCNSQPTDMVDTPSAPCQPERLSAVLDCGQSSALVSWYPSDGALFYIVTAVADSGHVSVCRTDDSTYCSLEQLECGDSYSIQVLAVGEACNTTADMSGVLDTDPCVPEILSTDYSLSIGQVLWASTAGADYYTVEAVTDQGLSSQCETNDTYCALYDIQCSQTYRVSLTARSHSQCSEGVQSNQSSSITSEPCPPQEVQVSVKCQTNMGVISWEPSVGARAYEAKLSGRNGQILQCYTEETFCHVEGLACGTVYYVEVIAVGDRLNSSGSDTATLHSAPCPVENVMADLDCYNNSAAVSWSPASGATSYEIIATAVSGQRVSCVGNETECELEALECGETYSIQAVSRSEACGVEMDTGVTVQTRPCNPQHVAVDLDCGAATASVFWEDVDGVDKYNATAVSSEGVTSYCSSAISPCLFSDLQCGQSYTFYVEASSDLCFSEPSETAEAQTGPCQPSGLEVLGSCNNNTVEVGWSPASGAEWYTVYVSGDLGYTLSLRTDDTVTTAELPCGQMYNFSVRAHDSTCSSVISNFVEMQRSPCMPVAVQSYIACEDSIGGVSWGPADGAEYYIAFAVGLNGSSEVCTTNETWCQWDDLSCGDFYTVYVTAHNGECDSAESNETTIRTASCIPQNLVSTFNCSLKVGELSWDAVTTADYYIATAESNSGHRMQVSTNDTWAFFSEFSCGEEYFLSVQSVDDHCTSKHSPTSKLQSEPCPPMGVSSFMNCVANIAVVSWNSSAGADYYTATVTSEEGTSHTCWSDGEEQCGIPNLRCGHNYSVSVVASNKACNSEPSQEGQLKSTPCVPTDVQVMMDCGDNSALVSWSASEGALRYTVMAQGSNGSVSSCETAGLSCTLADLQCGQQYSVQVVARDEICASLPSPATSFPSVPCTPDMGSVAIDCGTDTFLADWLFSEGAENYTVTALSANGDVSSCSSSYPTNCELSSLKCGQLYNVSVAATNRLCSSPPSDGVQAYSAPCPSQGLSCSLNCLSNTISVGWQQSTDVDFYQVEALGVEEDTASCTSTSDSCVLDELRCGFTYNISLTAYNPVCNVSSPVIQQLSGTPAPSSSSSQVLQPRHPAALRYSSPVIQQLSGTPAPSSSSSQVLQPRHPAALRYSSPVIQQLSGTPAPSSSSSQVLQPRHPAALRYSSPVIQQLSGTPAPSSSSSQVLQPRHPAALRYSSPVIQQLSGTPAPSSSSSQVLQPRHPAALRYSSPVIQQLSGTPAPSSSSSQVLQPRHPAALRYSSPIIQQLSGTPAPSSSSSQYSSPVIQQLSGTPAPSSSSSQVLQPRHPAALRYSSPIIQQLSGTPAPSSSSSQVLQPRHPAALRYSSPVIQQLSGTPAPSFSSSQVLQPHHSAALRYSSPVIQQLSGTPAPSFSSSQNVRAELDCETRDVQVTWQTTKGALSYRTVAQSAGGFIEVCNSSVTWCSFTQLACDMNYTFTVVASDDQCSSHASDAVELYTGPCDPQSVMASIVCENNTGLVSWEEADGVSSYSVHGHGPDGHAPSCITEGTSCRLDNMHCGQTYNLTVTANDGTCDNSQSHLTLDSAPCSPTNVGVSFLCASRTGAVTWEQASGASSYTATAVSADGSHTSTCTNNQTYCDLSDLQCGTLYSVSVRASHGSCSSGESAADTVRTAPCPPEDVQVTEQCAAESMTVSWTPNPDADYFTVAGLSSSGERLSCNTTAVSCLFSSLPCGQTYRINVTTHRNNCPSTASNTLTTSSAPCVPTDIRGNLDCVTNSAWISWTESEGATVYSVLAQAVGTEHNSSCSSTTSPCSAPDLLCGTLYNIKLTAQNQYCSSRPAASFQLETAPCALTSIDALTQCDSSVITVQWQMSENTPVYVVTAEGHDMSLILCNSTTDSCQLQDAKCGMQYSVIVSTSSDKCSSRRSPPTKVHTAPCAPQNVTAVQVCGAGGLAVSWDLSHVASDYRVEVTGEDFSDTCNTSFGNCTLSALPCGADFQVVVYALTQNCTSPGTTVTYTSGPCPPSGLTLAYDCESLSAALSWDSSEGAARYFVSAQTGQDTPQYCSSTGLSCTISDLVCGHNYSFIVEASDNVCNSSFGTPIVAGAVPCAPEGIMVRMQLMEGRFWAMISWEPVSCQPVEYQVIIVGHINDDVQTQMHMTSYWHERPYYETPVPDSSTYKINVYARNAAGVSDPSYTKTGSTVPATPTNVVYNQLTSELSWDASVLADYYSASTVDGVGLCETALLSCIATADPADIRLTASNSAGRSLPAAPTVQARRRRALFDMDINTDQKLSSPTVVSTSLHNTSLTVTWTPVDRAAEYVVMVTRHNGQPRTHNVYAPQTELSVNGLRRNTQYCLQVAAKNNLSQSAYSKPPTCTST</sequence>
<evidence type="ECO:0000313" key="4">
    <source>
        <dbReference type="Proteomes" id="UP001497482"/>
    </source>
</evidence>
<feature type="domain" description="Fibronectin type-III" evidence="2">
    <location>
        <begin position="1436"/>
        <end position="1522"/>
    </location>
</feature>
<feature type="domain" description="Fibronectin type-III" evidence="2">
    <location>
        <begin position="476"/>
        <end position="562"/>
    </location>
</feature>
<feature type="domain" description="Fibronectin type-III" evidence="2">
    <location>
        <begin position="2272"/>
        <end position="2358"/>
    </location>
</feature>
<dbReference type="Pfam" id="PF00041">
    <property type="entry name" value="fn3"/>
    <property type="match status" value="2"/>
</dbReference>
<feature type="domain" description="Fibronectin type-III" evidence="2">
    <location>
        <begin position="2184"/>
        <end position="2271"/>
    </location>
</feature>
<dbReference type="InterPro" id="IPR003961">
    <property type="entry name" value="FN3_dom"/>
</dbReference>
<dbReference type="InterPro" id="IPR013783">
    <property type="entry name" value="Ig-like_fold"/>
</dbReference>
<protein>
    <recommendedName>
        <fullName evidence="2">Fibronectin type-III domain-containing protein</fullName>
    </recommendedName>
</protein>
<name>A0AAV2KZF0_KNICA</name>
<feature type="domain" description="Fibronectin type-III" evidence="2">
    <location>
        <begin position="1348"/>
        <end position="1435"/>
    </location>
</feature>
<evidence type="ECO:0000256" key="1">
    <source>
        <dbReference type="SAM" id="MobiDB-lite"/>
    </source>
</evidence>
<feature type="domain" description="Fibronectin type-III" evidence="2">
    <location>
        <begin position="121"/>
        <end position="213"/>
    </location>
</feature>
<feature type="domain" description="Fibronectin type-III" evidence="2">
    <location>
        <begin position="1611"/>
        <end position="1698"/>
    </location>
</feature>
<dbReference type="PANTHER" id="PTHR47135:SF3">
    <property type="entry name" value="FIBRONECTIN TYPE-III DOMAIN-CONTAINING PROTEIN"/>
    <property type="match status" value="1"/>
</dbReference>
<evidence type="ECO:0000313" key="3">
    <source>
        <dbReference type="EMBL" id="CAL1594063.1"/>
    </source>
</evidence>
<feature type="domain" description="Fibronectin type-III" evidence="2">
    <location>
        <begin position="2889"/>
        <end position="2976"/>
    </location>
</feature>